<feature type="transmembrane region" description="Helical" evidence="8">
    <location>
        <begin position="625"/>
        <end position="648"/>
    </location>
</feature>
<reference evidence="9 10" key="1">
    <citation type="submission" date="2011-10" db="EMBL/GenBank/DDBJ databases">
        <authorList>
            <person name="Genoscope - CEA"/>
        </authorList>
    </citation>
    <scope>NUCLEOTIDE SEQUENCE [LARGE SCALE GENOMIC DNA]</scope>
    <source>
        <strain evidence="9 10">RCC 1105</strain>
    </source>
</reference>
<evidence type="ECO:0000256" key="2">
    <source>
        <dbReference type="ARBA" id="ARBA00010276"/>
    </source>
</evidence>
<dbReference type="STRING" id="41875.K8EEX8"/>
<proteinExistence type="inferred from homology"/>
<evidence type="ECO:0000256" key="1">
    <source>
        <dbReference type="ARBA" id="ARBA00004141"/>
    </source>
</evidence>
<feature type="transmembrane region" description="Helical" evidence="8">
    <location>
        <begin position="668"/>
        <end position="690"/>
    </location>
</feature>
<name>K8EEX8_9CHLO</name>
<dbReference type="PANTHER" id="PTHR31645">
    <property type="entry name" value="OLIGOPEPTIDE TRANSPORTER YGL114W-RELATED"/>
    <property type="match status" value="1"/>
</dbReference>
<gene>
    <name evidence="9" type="ORF">Bathy05g00400</name>
</gene>
<keyword evidence="3" id="KW-0813">Transport</keyword>
<feature type="transmembrane region" description="Helical" evidence="8">
    <location>
        <begin position="58"/>
        <end position="77"/>
    </location>
</feature>
<protein>
    <submittedName>
        <fullName evidence="9">OPT family oligopeptide transporter</fullName>
    </submittedName>
</protein>
<feature type="region of interest" description="Disordered" evidence="7">
    <location>
        <begin position="174"/>
        <end position="219"/>
    </location>
</feature>
<feature type="transmembrane region" description="Helical" evidence="8">
    <location>
        <begin position="326"/>
        <end position="345"/>
    </location>
</feature>
<sequence>MYHHQNHHHAPTPTLVTASGTTLKSSNKALTVRAIISGAMVGIIIASMNVSFGLKTGWSQAGSVLAACISIGLFALIKPKLAFSMEEANVAQTVASAAGSMTMSAGLIGPMPALALLGYEFSYLGLASWSISVAYLGVFLAVPLRDHFLVQHRLKFPSGTATAECIRAAFALPSGNSSSNSSSLNVEMGEKGGGNGNSSSTKTTADEEHFHHQQQQPEDRARKQFKSLLCAALISFATAMVAWKFPRFLKPPILVFLGLHELARRGFGIRLDFALVGGGMLMGEKVGYSVLAGAIIAWGMIGPLAESKGWVSDTENVFNMKNGARGLLLWPGVTFMAVDSFSQLFKAMVIAKFAASNDSSTITTTTTTTTTSSNELQHRSDNIKHDSEEVDNDATLSATPFSIEENVPRNWWITGLLFAVFSSMVSQRILFGLKLTTSIMSIPVGLFMTYIAIRCAGETDINPIGPMGKIIQLIFAFLDPGQLIANLVTAAVACGGAGQAGDLMHDFKCGSILRLPPRTQLIAQMLGVPFGVLGAVPSFLLFLRTYELGGDEYPAPSAFAWKAVAEVLTGSSEDGSNAVGVPHQAVILSVLAALFAVLVRTLEFKMQYKGTARARLLAEKIVPSPMALGIAFIIPPEFSVMVFFGAFLSGSWRRRNKDSFESLSQLVAAGFLAGSGIAGVFAAGVTIAFMKSTLTRME</sequence>
<dbReference type="eggNOG" id="ENOG502QQ2H">
    <property type="taxonomic scope" value="Eukaryota"/>
</dbReference>
<feature type="transmembrane region" description="Helical" evidence="8">
    <location>
        <begin position="585"/>
        <end position="604"/>
    </location>
</feature>
<dbReference type="AlphaFoldDB" id="K8EEX8"/>
<evidence type="ECO:0000256" key="4">
    <source>
        <dbReference type="ARBA" id="ARBA00022692"/>
    </source>
</evidence>
<accession>K8EEX8</accession>
<dbReference type="EMBL" id="FO082274">
    <property type="protein sequence ID" value="CCO16519.1"/>
    <property type="molecule type" value="Genomic_DNA"/>
</dbReference>
<keyword evidence="4 8" id="KW-0812">Transmembrane</keyword>
<evidence type="ECO:0000256" key="6">
    <source>
        <dbReference type="ARBA" id="ARBA00023136"/>
    </source>
</evidence>
<dbReference type="GeneID" id="19015544"/>
<evidence type="ECO:0000256" key="3">
    <source>
        <dbReference type="ARBA" id="ARBA00022448"/>
    </source>
</evidence>
<feature type="region of interest" description="Disordered" evidence="7">
    <location>
        <begin position="362"/>
        <end position="389"/>
    </location>
</feature>
<feature type="transmembrane region" description="Helical" evidence="8">
    <location>
        <begin position="30"/>
        <end position="52"/>
    </location>
</feature>
<comment type="subcellular location">
    <subcellularLocation>
        <location evidence="1">Membrane</location>
        <topology evidence="1">Multi-pass membrane protein</topology>
    </subcellularLocation>
</comment>
<evidence type="ECO:0000313" key="10">
    <source>
        <dbReference type="Proteomes" id="UP000198341"/>
    </source>
</evidence>
<dbReference type="OrthoDB" id="627262at2759"/>
<comment type="similarity">
    <text evidence="2">Belongs to the YSL (TC 2.A.67.2) family.</text>
</comment>
<feature type="compositionally biased region" description="Basic and acidic residues" evidence="7">
    <location>
        <begin position="376"/>
        <end position="387"/>
    </location>
</feature>
<dbReference type="KEGG" id="bpg:Bathy05g00400"/>
<evidence type="ECO:0000256" key="8">
    <source>
        <dbReference type="SAM" id="Phobius"/>
    </source>
</evidence>
<feature type="compositionally biased region" description="Basic and acidic residues" evidence="7">
    <location>
        <begin position="204"/>
        <end position="219"/>
    </location>
</feature>
<keyword evidence="5 8" id="KW-1133">Transmembrane helix</keyword>
<feature type="compositionally biased region" description="Low complexity" evidence="7">
    <location>
        <begin position="174"/>
        <end position="185"/>
    </location>
</feature>
<keyword evidence="10" id="KW-1185">Reference proteome</keyword>
<feature type="transmembrane region" description="Helical" evidence="8">
    <location>
        <begin position="228"/>
        <end position="245"/>
    </location>
</feature>
<dbReference type="GO" id="GO:0016020">
    <property type="term" value="C:membrane"/>
    <property type="evidence" value="ECO:0007669"/>
    <property type="project" value="UniProtKB-SubCell"/>
</dbReference>
<dbReference type="NCBIfam" id="TIGR00728">
    <property type="entry name" value="OPT_sfam"/>
    <property type="match status" value="1"/>
</dbReference>
<feature type="compositionally biased region" description="Low complexity" evidence="7">
    <location>
        <begin position="362"/>
        <end position="373"/>
    </location>
</feature>
<organism evidence="9 10">
    <name type="scientific">Bathycoccus prasinos</name>
    <dbReference type="NCBI Taxonomy" id="41875"/>
    <lineage>
        <taxon>Eukaryota</taxon>
        <taxon>Viridiplantae</taxon>
        <taxon>Chlorophyta</taxon>
        <taxon>Mamiellophyceae</taxon>
        <taxon>Mamiellales</taxon>
        <taxon>Bathycoccaceae</taxon>
        <taxon>Bathycoccus</taxon>
    </lineage>
</organism>
<dbReference type="InterPro" id="IPR045035">
    <property type="entry name" value="YSL-like"/>
</dbReference>
<dbReference type="InterPro" id="IPR004813">
    <property type="entry name" value="OPT"/>
</dbReference>
<dbReference type="RefSeq" id="XP_007512961.1">
    <property type="nucleotide sequence ID" value="XM_007512899.1"/>
</dbReference>
<dbReference type="Proteomes" id="UP000198341">
    <property type="component" value="Chromosome 5"/>
</dbReference>
<dbReference type="Pfam" id="PF03169">
    <property type="entry name" value="OPT"/>
    <property type="match status" value="1"/>
</dbReference>
<dbReference type="PANTHER" id="PTHR31645:SF0">
    <property type="entry name" value="OLIGOPEPTIDE TRANSPORTER YGL114W-RELATED"/>
    <property type="match status" value="1"/>
</dbReference>
<evidence type="ECO:0000256" key="7">
    <source>
        <dbReference type="SAM" id="MobiDB-lite"/>
    </source>
</evidence>
<keyword evidence="6 8" id="KW-0472">Membrane</keyword>
<feature type="transmembrane region" description="Helical" evidence="8">
    <location>
        <begin position="89"/>
        <end position="109"/>
    </location>
</feature>
<feature type="transmembrane region" description="Helical" evidence="8">
    <location>
        <begin position="286"/>
        <end position="305"/>
    </location>
</feature>
<feature type="transmembrane region" description="Helical" evidence="8">
    <location>
        <begin position="521"/>
        <end position="543"/>
    </location>
</feature>
<feature type="transmembrane region" description="Helical" evidence="8">
    <location>
        <begin position="121"/>
        <end position="144"/>
    </location>
</feature>
<evidence type="ECO:0000256" key="5">
    <source>
        <dbReference type="ARBA" id="ARBA00022989"/>
    </source>
</evidence>
<dbReference type="GO" id="GO:0035673">
    <property type="term" value="F:oligopeptide transmembrane transporter activity"/>
    <property type="evidence" value="ECO:0007669"/>
    <property type="project" value="InterPro"/>
</dbReference>
<evidence type="ECO:0000313" key="9">
    <source>
        <dbReference type="EMBL" id="CCO16519.1"/>
    </source>
</evidence>